<evidence type="ECO:0000313" key="3">
    <source>
        <dbReference type="Proteomes" id="UP001196870"/>
    </source>
</evidence>
<dbReference type="Gene3D" id="3.40.1730.10">
    <property type="entry name" value="pa0076 domain"/>
    <property type="match status" value="1"/>
</dbReference>
<proteinExistence type="predicted"/>
<sequence length="472" mass="47701">MPGPGSELSGGPVAIGLYGKMPAHGDFVRRALPGSFVAPWDAWLAAGIAAARDRLGDEFAAVWDMAPAWRFALPAGTCGPDAVAGVMLPSADTVGRRFPLTVAALLPRGRAPDEGWFAGIEARAREAREGILDADALTRALSVAGDGVLPPTLPEETLLGLFGTPAEPGEPAALEGADAGTTAAEIPAEAWLDLFSGEEQAEAAPAAPDPPEGATAAQPVEAWLNLLGGEGVAETNATTPPSGTDTPPAEAWLDLLGGSGQGDAAPSARDDPTPASGTDAPPAESPPAAWLDLLGSEGEDSDRKDTKPLAAEALDADAWDALLDVPPSGPAAEDISLALFGETPPPSDVPPPDVVAALPAPDPAVPPTSSDAEAAPDEDAPFIEPPTPLVPARPGVAEAAPPMPDPDAASTPAGPEEPPAADAMVHTPVPPPERPDQGGWWTLGGGRLPAMVWAFPALPPPEAFVLLLETEA</sequence>
<feature type="region of interest" description="Disordered" evidence="1">
    <location>
        <begin position="339"/>
        <end position="442"/>
    </location>
</feature>
<reference evidence="3" key="1">
    <citation type="journal article" date="2021" name="Syst. Appl. Microbiol.">
        <title>Roseomonas hellenica sp. nov., isolated from roots of wild-growing Alkanna tinctoria.</title>
        <authorList>
            <person name="Rat A."/>
            <person name="Naranjo H.D."/>
            <person name="Lebbe L."/>
            <person name="Cnockaert M."/>
            <person name="Krigas N."/>
            <person name="Grigoriadou K."/>
            <person name="Maloupa E."/>
            <person name="Willems A."/>
        </authorList>
    </citation>
    <scope>NUCLEOTIDE SEQUENCE [LARGE SCALE GENOMIC DNA]</scope>
    <source>
        <strain evidence="3">LMG 31523</strain>
    </source>
</reference>
<name>A0ABS5F5N6_9PROT</name>
<dbReference type="Proteomes" id="UP001196870">
    <property type="component" value="Unassembled WGS sequence"/>
</dbReference>
<protein>
    <submittedName>
        <fullName evidence="2">Type VI secretion system-associated protein TagF</fullName>
    </submittedName>
</protein>
<dbReference type="InterPro" id="IPR038225">
    <property type="entry name" value="TagF_sf"/>
</dbReference>
<evidence type="ECO:0000256" key="1">
    <source>
        <dbReference type="SAM" id="MobiDB-lite"/>
    </source>
</evidence>
<dbReference type="EMBL" id="JAAGBB010000043">
    <property type="protein sequence ID" value="MBR0667881.1"/>
    <property type="molecule type" value="Genomic_DNA"/>
</dbReference>
<evidence type="ECO:0000313" key="2">
    <source>
        <dbReference type="EMBL" id="MBR0667881.1"/>
    </source>
</evidence>
<accession>A0ABS5F5N6</accession>
<gene>
    <name evidence="2" type="primary">tagF</name>
    <name evidence="2" type="ORF">GXW71_26235</name>
</gene>
<feature type="compositionally biased region" description="Polar residues" evidence="1">
    <location>
        <begin position="235"/>
        <end position="245"/>
    </location>
</feature>
<dbReference type="Pfam" id="PF09867">
    <property type="entry name" value="TagF_N"/>
    <property type="match status" value="1"/>
</dbReference>
<dbReference type="NCBIfam" id="TIGR03373">
    <property type="entry name" value="VI_minor_4"/>
    <property type="match status" value="1"/>
</dbReference>
<feature type="region of interest" description="Disordered" evidence="1">
    <location>
        <begin position="232"/>
        <end position="306"/>
    </location>
</feature>
<keyword evidence="3" id="KW-1185">Reference proteome</keyword>
<feature type="compositionally biased region" description="Pro residues" evidence="1">
    <location>
        <begin position="343"/>
        <end position="353"/>
    </location>
</feature>
<dbReference type="InterPro" id="IPR017748">
    <property type="entry name" value="TagF"/>
</dbReference>
<dbReference type="RefSeq" id="WP_211855659.1">
    <property type="nucleotide sequence ID" value="NZ_JAAGBB010000043.1"/>
</dbReference>
<organism evidence="2 3">
    <name type="scientific">Plastoroseomonas hellenica</name>
    <dbReference type="NCBI Taxonomy" id="2687306"/>
    <lineage>
        <taxon>Bacteria</taxon>
        <taxon>Pseudomonadati</taxon>
        <taxon>Pseudomonadota</taxon>
        <taxon>Alphaproteobacteria</taxon>
        <taxon>Acetobacterales</taxon>
        <taxon>Acetobacteraceae</taxon>
        <taxon>Plastoroseomonas</taxon>
    </lineage>
</organism>
<comment type="caution">
    <text evidence="2">The sequence shown here is derived from an EMBL/GenBank/DDBJ whole genome shotgun (WGS) entry which is preliminary data.</text>
</comment>